<dbReference type="InterPro" id="IPR023171">
    <property type="entry name" value="Na/H_antiporter_dom_sf"/>
</dbReference>
<accession>A0A9Q2RZB1</accession>
<dbReference type="InterPro" id="IPR004670">
    <property type="entry name" value="NhaA"/>
</dbReference>
<dbReference type="EMBL" id="JAFBWN010000003">
    <property type="protein sequence ID" value="MBM2354012.1"/>
    <property type="molecule type" value="Genomic_DNA"/>
</dbReference>
<reference evidence="4" key="1">
    <citation type="submission" date="2021-01" db="EMBL/GenBank/DDBJ databases">
        <title>Diatom-associated Roseobacters Show Island Model of Population Structure.</title>
        <authorList>
            <person name="Qu L."/>
            <person name="Feng X."/>
            <person name="Chen Y."/>
            <person name="Li L."/>
            <person name="Wang X."/>
            <person name="Hu Z."/>
            <person name="Wang H."/>
            <person name="Luo H."/>
        </authorList>
    </citation>
    <scope>NUCLEOTIDE SEQUENCE</scope>
    <source>
        <strain evidence="4">SM26-45</strain>
    </source>
</reference>
<dbReference type="Pfam" id="PF06965">
    <property type="entry name" value="Na_H_antiport_1"/>
    <property type="match status" value="1"/>
</dbReference>
<dbReference type="Gene3D" id="1.20.1530.10">
    <property type="entry name" value="Na+/H+ antiporter like domain"/>
    <property type="match status" value="1"/>
</dbReference>
<keyword evidence="3" id="KW-1133">Transmembrane helix</keyword>
<evidence type="ECO:0000313" key="4">
    <source>
        <dbReference type="EMBL" id="MBM2354012.1"/>
    </source>
</evidence>
<keyword evidence="3" id="KW-0472">Membrane</keyword>
<feature type="compositionally biased region" description="Basic and acidic residues" evidence="2">
    <location>
        <begin position="84"/>
        <end position="95"/>
    </location>
</feature>
<evidence type="ECO:0000256" key="2">
    <source>
        <dbReference type="SAM" id="MobiDB-lite"/>
    </source>
</evidence>
<dbReference type="GO" id="GO:0006814">
    <property type="term" value="P:sodium ion transport"/>
    <property type="evidence" value="ECO:0007669"/>
    <property type="project" value="InterPro"/>
</dbReference>
<dbReference type="GO" id="GO:0016020">
    <property type="term" value="C:membrane"/>
    <property type="evidence" value="ECO:0007669"/>
    <property type="project" value="InterPro"/>
</dbReference>
<feature type="transmembrane region" description="Helical" evidence="3">
    <location>
        <begin position="23"/>
        <end position="45"/>
    </location>
</feature>
<dbReference type="Proteomes" id="UP000809337">
    <property type="component" value="Unassembled WGS sequence"/>
</dbReference>
<gene>
    <name evidence="4" type="ORF">JQX14_05665</name>
</gene>
<feature type="region of interest" description="Disordered" evidence="2">
    <location>
        <begin position="67"/>
        <end position="95"/>
    </location>
</feature>
<comment type="caution">
    <text evidence="4">The sequence shown here is derived from an EMBL/GenBank/DDBJ whole genome shotgun (WGS) entry which is preliminary data.</text>
</comment>
<evidence type="ECO:0000256" key="3">
    <source>
        <dbReference type="SAM" id="Phobius"/>
    </source>
</evidence>
<organism evidence="4 5">
    <name type="scientific">Pseudosulfitobacter pseudonitzschiae</name>
    <dbReference type="NCBI Taxonomy" id="1402135"/>
    <lineage>
        <taxon>Bacteria</taxon>
        <taxon>Pseudomonadati</taxon>
        <taxon>Pseudomonadota</taxon>
        <taxon>Alphaproteobacteria</taxon>
        <taxon>Rhodobacterales</taxon>
        <taxon>Roseobacteraceae</taxon>
        <taxon>Pseudosulfitobacter</taxon>
    </lineage>
</organism>
<evidence type="ECO:0000256" key="1">
    <source>
        <dbReference type="ARBA" id="ARBA00015550"/>
    </source>
</evidence>
<evidence type="ECO:0000313" key="5">
    <source>
        <dbReference type="Proteomes" id="UP000809337"/>
    </source>
</evidence>
<proteinExistence type="predicted"/>
<keyword evidence="3" id="KW-0812">Transmembrane</keyword>
<protein>
    <recommendedName>
        <fullName evidence="1">Putative Na(+)/H(+) antiporter NhaA homolog</fullName>
    </recommendedName>
</protein>
<sequence>MLSTVAAMRLANAVLQDAYRSFLTVKACLAGVGSTMSLFIGVLSYSNPLLINEVRLGVLSGAVVSGGDGLLRPDSGGTAPPGRSRSDLITHSQLE</sequence>
<name>A0A9Q2RZB1_9RHOB</name>
<dbReference type="AlphaFoldDB" id="A0A9Q2RZB1"/>
<dbReference type="GO" id="GO:0006885">
    <property type="term" value="P:regulation of pH"/>
    <property type="evidence" value="ECO:0007669"/>
    <property type="project" value="InterPro"/>
</dbReference>